<organism evidence="1 2">
    <name type="scientific">Legionella sainthelensi</name>
    <dbReference type="NCBI Taxonomy" id="28087"/>
    <lineage>
        <taxon>Bacteria</taxon>
        <taxon>Pseudomonadati</taxon>
        <taxon>Pseudomonadota</taxon>
        <taxon>Gammaproteobacteria</taxon>
        <taxon>Legionellales</taxon>
        <taxon>Legionellaceae</taxon>
        <taxon>Legionella</taxon>
    </lineage>
</organism>
<dbReference type="RefSeq" id="WP_101899502.1">
    <property type="nucleotide sequence ID" value="NZ_CP025491.2"/>
</dbReference>
<evidence type="ECO:0000313" key="1">
    <source>
        <dbReference type="EMBL" id="AUH71834.1"/>
    </source>
</evidence>
<reference evidence="1 2" key="1">
    <citation type="submission" date="2017-12" db="EMBL/GenBank/DDBJ databases">
        <title>Legionella sainthelensi LA01-117, whole genome sequence of a clinical isolate from New Zealand.</title>
        <authorList>
            <person name="Cree S.L."/>
            <person name="Slow S."/>
            <person name="Kennedy M.A."/>
            <person name="Murdoch D.R."/>
            <person name="Biggs P.J."/>
            <person name="Anderson T."/>
        </authorList>
    </citation>
    <scope>NUCLEOTIDE SEQUENCE [LARGE SCALE GENOMIC DNA]</scope>
    <source>
        <strain evidence="1 2">LA01-117</strain>
    </source>
</reference>
<proteinExistence type="predicted"/>
<gene>
    <name evidence="1" type="ORF">CAB17_06960</name>
</gene>
<dbReference type="Proteomes" id="UP000234343">
    <property type="component" value="Chromosome"/>
</dbReference>
<dbReference type="AlphaFoldDB" id="A0A2H5FJX0"/>
<sequence length="148" mass="17277">MKSLLQKTLLYLVLVTSSFNLYAQTDAEVCQWVKQIILNTLSIDYNFRFKDHVEFRKNYSDNAWNAVFVFLGGYVKIVREQHLTLHPKFAKEPFVESEGVSNGVRYWRVDSVVLVSELNEMVAFSMIVTKPFDRFIIQSVDMVKKDNP</sequence>
<accession>A0A2H5FJX0</accession>
<protein>
    <submittedName>
        <fullName evidence="1">Uncharacterized protein</fullName>
    </submittedName>
</protein>
<evidence type="ECO:0000313" key="2">
    <source>
        <dbReference type="Proteomes" id="UP000234343"/>
    </source>
</evidence>
<dbReference type="KEGG" id="lsh:CAB17_06960"/>
<dbReference type="EMBL" id="CP025491">
    <property type="protein sequence ID" value="AUH71834.1"/>
    <property type="molecule type" value="Genomic_DNA"/>
</dbReference>
<keyword evidence="2" id="KW-1185">Reference proteome</keyword>
<name>A0A2H5FJX0_9GAMM</name>